<protein>
    <submittedName>
        <fullName evidence="1">Uncharacterized protein</fullName>
    </submittedName>
</protein>
<evidence type="ECO:0000313" key="2">
    <source>
        <dbReference type="Proteomes" id="UP000287361"/>
    </source>
</evidence>
<dbReference type="InterPro" id="IPR032427">
    <property type="entry name" value="P22_portal"/>
</dbReference>
<dbReference type="AlphaFoldDB" id="A0A401LGA1"/>
<dbReference type="EMBL" id="BHVZ01000014">
    <property type="protein sequence ID" value="GCB30548.1"/>
    <property type="molecule type" value="Genomic_DNA"/>
</dbReference>
<dbReference type="OrthoDB" id="2024199at2"/>
<keyword evidence="2" id="KW-1185">Reference proteome</keyword>
<organism evidence="1 2">
    <name type="scientific">Anaerotignum faecicola</name>
    <dbReference type="NCBI Taxonomy" id="2358141"/>
    <lineage>
        <taxon>Bacteria</taxon>
        <taxon>Bacillati</taxon>
        <taxon>Bacillota</taxon>
        <taxon>Clostridia</taxon>
        <taxon>Lachnospirales</taxon>
        <taxon>Anaerotignaceae</taxon>
        <taxon>Anaerotignum</taxon>
    </lineage>
</organism>
<evidence type="ECO:0000313" key="1">
    <source>
        <dbReference type="EMBL" id="GCB30548.1"/>
    </source>
</evidence>
<name>A0A401LGA1_9FIRM</name>
<accession>A0A401LGA1</accession>
<comment type="caution">
    <text evidence="1">The sequence shown here is derived from an EMBL/GenBank/DDBJ whole genome shotgun (WGS) entry which is preliminary data.</text>
</comment>
<sequence length="674" mass="76373">MDGKKKAQGKLPLWQERLRRNSAAMREEFAQMDKRTALYNGTREIDKVPNAKSQGTAQASGVRNIVAELMEAQVDSSFPMPKVTARRQEHEELAKTLEDFLRNETDRLPFEMLNDMDERITPIQGGDIFLVEWDSNRHTHETRGELCVSLLHPRQVIFQDGVNEINDMDFIIVQMGMSKKHVKEKYGVNVDDETESDPQSRGGRSTAEDVVTVNFGYFRNEKGGIGRYTWVNDMELEDLEDYQARKMKRCTKCGADMTGLDSCQHCGSTQAEEYDSDEMELFEDIETRNGVIPMMTEAETFPPELQEAAKLVFGENFRGVSENGLMMDEFGNAYEAEPMTVEVPTRIPRYKPDIYPIVIRKNVSSWGKALGDSDIDKIMDQQNMIKKCDSRIQEKLDKGGSIFTRSEKTEVSKTDEQLREVIFQGADEANLFGIHNLQVDTSQDQAIAEANYEQARRTLGITDSFQGRPDRTATSGTAKQIAVAQSAGRLESKRIMKNAMYADLYAVMFRFLLAYSDEPRSVRHNNIDGSTTYSEFNKYDYLAQDAAGEWYWLDDFLFSVDNTSSLAGNRESMWQEIRMNLQTGAFGDPADPETLILFWEMMAGQHYPGAAEIRERLEKKRQEQLAQMQMQQMLPPETQAQMPQGAEPMGVPDMAVEDAGGSTMEMMGGLTGGM</sequence>
<gene>
    <name evidence="1" type="ORF">KGMB03357_22090</name>
</gene>
<dbReference type="Pfam" id="PF16510">
    <property type="entry name" value="P22_portal"/>
    <property type="match status" value="1"/>
</dbReference>
<dbReference type="Proteomes" id="UP000287361">
    <property type="component" value="Unassembled WGS sequence"/>
</dbReference>
<reference evidence="1 2" key="1">
    <citation type="submission" date="2018-10" db="EMBL/GenBank/DDBJ databases">
        <title>Draft Genome Sequence of Anaerotignum sp. KCTC 15736.</title>
        <authorList>
            <person name="Choi S.H."/>
            <person name="Kim J.S."/>
            <person name="Kang S.W."/>
            <person name="Lee J.S."/>
            <person name="Park S.H."/>
        </authorList>
    </citation>
    <scope>NUCLEOTIDE SEQUENCE [LARGE SCALE GENOMIC DNA]</scope>
    <source>
        <strain evidence="1 2">KCTC 15736</strain>
    </source>
</reference>
<proteinExistence type="predicted"/>